<keyword evidence="3" id="KW-1185">Reference proteome</keyword>
<reference evidence="2 3" key="1">
    <citation type="journal article" date="2022" name="G3 (Bethesda)">
        <title>Whole-genome sequence and methylome profiling of the almond [Prunus dulcis (Mill.) D.A. Webb] cultivar 'Nonpareil'.</title>
        <authorList>
            <person name="D'Amico-Willman K.M."/>
            <person name="Ouma W.Z."/>
            <person name="Meulia T."/>
            <person name="Sideli G.M."/>
            <person name="Gradziel T.M."/>
            <person name="Fresnedo-Ramirez J."/>
        </authorList>
    </citation>
    <scope>NUCLEOTIDE SEQUENCE [LARGE SCALE GENOMIC DNA]</scope>
    <source>
        <strain evidence="2">Clone GOH B32 T37-40</strain>
    </source>
</reference>
<sequence length="198" mass="22667">MAITLQEGKQVNTAVYLEKEKLEKEEEAEKSQEEENYAAMPTPSPLKPYVPLIPFPQRLKKSKIDGQSSNFLEMFKKVDTLIFPVDFLFLDMEEDPETQLILGHPFLITGRTLIDVEKWLLTLRIGNEKATFKVFEPVTFQGKAEEKETSSHPLVHAAISKADKPRVIKPTLYLDEPKPYDPGRNELKELQSKSYESA</sequence>
<feature type="compositionally biased region" description="Basic and acidic residues" evidence="1">
    <location>
        <begin position="175"/>
        <end position="191"/>
    </location>
</feature>
<feature type="region of interest" description="Disordered" evidence="1">
    <location>
        <begin position="173"/>
        <end position="198"/>
    </location>
</feature>
<gene>
    <name evidence="2" type="ORF">L3X38_033121</name>
</gene>
<evidence type="ECO:0000313" key="2">
    <source>
        <dbReference type="EMBL" id="KAI5324048.1"/>
    </source>
</evidence>
<dbReference type="AlphaFoldDB" id="A0AAD4VFK3"/>
<dbReference type="Proteomes" id="UP001054821">
    <property type="component" value="Chromosome 6"/>
</dbReference>
<feature type="region of interest" description="Disordered" evidence="1">
    <location>
        <begin position="22"/>
        <end position="43"/>
    </location>
</feature>
<feature type="compositionally biased region" description="Basic and acidic residues" evidence="1">
    <location>
        <begin position="22"/>
        <end position="33"/>
    </location>
</feature>
<evidence type="ECO:0000256" key="1">
    <source>
        <dbReference type="SAM" id="MobiDB-lite"/>
    </source>
</evidence>
<comment type="caution">
    <text evidence="2">The sequence shown here is derived from an EMBL/GenBank/DDBJ whole genome shotgun (WGS) entry which is preliminary data.</text>
</comment>
<protein>
    <submittedName>
        <fullName evidence="2">Uncharacterized protein</fullName>
    </submittedName>
</protein>
<accession>A0AAD4VFK3</accession>
<dbReference type="InterPro" id="IPR021109">
    <property type="entry name" value="Peptidase_aspartic_dom_sf"/>
</dbReference>
<evidence type="ECO:0000313" key="3">
    <source>
        <dbReference type="Proteomes" id="UP001054821"/>
    </source>
</evidence>
<dbReference type="PANTHER" id="PTHR33067:SF9">
    <property type="entry name" value="RNA-DIRECTED DNA POLYMERASE"/>
    <property type="match status" value="1"/>
</dbReference>
<dbReference type="EMBL" id="JAJFAZ020000006">
    <property type="protein sequence ID" value="KAI5324048.1"/>
    <property type="molecule type" value="Genomic_DNA"/>
</dbReference>
<dbReference type="Gene3D" id="2.40.70.10">
    <property type="entry name" value="Acid Proteases"/>
    <property type="match status" value="1"/>
</dbReference>
<organism evidence="2 3">
    <name type="scientific">Prunus dulcis</name>
    <name type="common">Almond</name>
    <name type="synonym">Amygdalus dulcis</name>
    <dbReference type="NCBI Taxonomy" id="3755"/>
    <lineage>
        <taxon>Eukaryota</taxon>
        <taxon>Viridiplantae</taxon>
        <taxon>Streptophyta</taxon>
        <taxon>Embryophyta</taxon>
        <taxon>Tracheophyta</taxon>
        <taxon>Spermatophyta</taxon>
        <taxon>Magnoliopsida</taxon>
        <taxon>eudicotyledons</taxon>
        <taxon>Gunneridae</taxon>
        <taxon>Pentapetalae</taxon>
        <taxon>rosids</taxon>
        <taxon>fabids</taxon>
        <taxon>Rosales</taxon>
        <taxon>Rosaceae</taxon>
        <taxon>Amygdaloideae</taxon>
        <taxon>Amygdaleae</taxon>
        <taxon>Prunus</taxon>
    </lineage>
</organism>
<proteinExistence type="predicted"/>
<name>A0AAD4VFK3_PRUDU</name>
<dbReference type="PANTHER" id="PTHR33067">
    <property type="entry name" value="RNA-DIRECTED DNA POLYMERASE-RELATED"/>
    <property type="match status" value="1"/>
</dbReference>